<name>A0A8S1P4T8_PARPR</name>
<reference evidence="1" key="1">
    <citation type="submission" date="2021-01" db="EMBL/GenBank/DDBJ databases">
        <authorList>
            <consortium name="Genoscope - CEA"/>
            <person name="William W."/>
        </authorList>
    </citation>
    <scope>NUCLEOTIDE SEQUENCE</scope>
</reference>
<comment type="caution">
    <text evidence="1">The sequence shown here is derived from an EMBL/GenBank/DDBJ whole genome shotgun (WGS) entry which is preliminary data.</text>
</comment>
<protein>
    <submittedName>
        <fullName evidence="1">Uncharacterized protein</fullName>
    </submittedName>
</protein>
<sequence length="67" mass="8271">MMEYQQGSLLEIIIEYLIFVLMIKQWRKIIRQENLLQHRRLHLKQTIIKKEIFDLIISQQESKCENN</sequence>
<dbReference type="AlphaFoldDB" id="A0A8S1P4T8"/>
<dbReference type="Proteomes" id="UP000688137">
    <property type="component" value="Unassembled WGS sequence"/>
</dbReference>
<gene>
    <name evidence="1" type="ORF">PPRIM_AZ9-3.1.T1050089</name>
</gene>
<proteinExistence type="predicted"/>
<accession>A0A8S1P4T8</accession>
<organism evidence="1 2">
    <name type="scientific">Paramecium primaurelia</name>
    <dbReference type="NCBI Taxonomy" id="5886"/>
    <lineage>
        <taxon>Eukaryota</taxon>
        <taxon>Sar</taxon>
        <taxon>Alveolata</taxon>
        <taxon>Ciliophora</taxon>
        <taxon>Intramacronucleata</taxon>
        <taxon>Oligohymenophorea</taxon>
        <taxon>Peniculida</taxon>
        <taxon>Parameciidae</taxon>
        <taxon>Paramecium</taxon>
    </lineage>
</organism>
<keyword evidence="2" id="KW-1185">Reference proteome</keyword>
<evidence type="ECO:0000313" key="1">
    <source>
        <dbReference type="EMBL" id="CAD8097894.1"/>
    </source>
</evidence>
<dbReference type="EMBL" id="CAJJDM010000108">
    <property type="protein sequence ID" value="CAD8097894.1"/>
    <property type="molecule type" value="Genomic_DNA"/>
</dbReference>
<evidence type="ECO:0000313" key="2">
    <source>
        <dbReference type="Proteomes" id="UP000688137"/>
    </source>
</evidence>